<keyword evidence="2" id="KW-1185">Reference proteome</keyword>
<protein>
    <recommendedName>
        <fullName evidence="3">Lipoprotein</fullName>
    </recommendedName>
</protein>
<comment type="caution">
    <text evidence="1">The sequence shown here is derived from an EMBL/GenBank/DDBJ whole genome shotgun (WGS) entry which is preliminary data.</text>
</comment>
<dbReference type="EMBL" id="JBHILJ010000004">
    <property type="protein sequence ID" value="MFB5736600.1"/>
    <property type="molecule type" value="Genomic_DNA"/>
</dbReference>
<evidence type="ECO:0000313" key="1">
    <source>
        <dbReference type="EMBL" id="MFB5736600.1"/>
    </source>
</evidence>
<organism evidence="1 2">
    <name type="scientific">Leptospira wolffii</name>
    <dbReference type="NCBI Taxonomy" id="409998"/>
    <lineage>
        <taxon>Bacteria</taxon>
        <taxon>Pseudomonadati</taxon>
        <taxon>Spirochaetota</taxon>
        <taxon>Spirochaetia</taxon>
        <taxon>Leptospirales</taxon>
        <taxon>Leptospiraceae</taxon>
        <taxon>Leptospira</taxon>
    </lineage>
</organism>
<reference evidence="1 2" key="1">
    <citation type="submission" date="2024-09" db="EMBL/GenBank/DDBJ databases">
        <title>Taxonomic and Genotyping Characterization of Leptospira Strains isolated from Multiple Sources in Colombia highlights the importance of intermediate species.</title>
        <authorList>
            <person name="Torres Higuera L."/>
            <person name="Rojas Tapias D."/>
            <person name="Jimenez Velasquez S."/>
            <person name="Renjifo Ibanez C."/>
        </authorList>
    </citation>
    <scope>NUCLEOTIDE SEQUENCE [LARGE SCALE GENOMIC DNA]</scope>
    <source>
        <strain evidence="1 2">Lep080</strain>
    </source>
</reference>
<dbReference type="RefSeq" id="WP_375517000.1">
    <property type="nucleotide sequence ID" value="NZ_JBHILI010000005.1"/>
</dbReference>
<gene>
    <name evidence="1" type="ORF">ACE5IX_08790</name>
</gene>
<sequence>MKFTYKILLIVFIPIVSAYAWKGEKFEKILADYNIEFEHSKNFQPVKVKENPNLHYDYAIRHKTKKLEIRYFIGLPAPKVEGVDFEAIELYKKQALTTAANVCQCMDKIQSKELTEEFVKIQNADWGANFFVDATSDFGKGFKYSIITAIHKKKSPDLYTIYLYDDYESVKEAIGDSLFNLRYAPTK</sequence>
<evidence type="ECO:0000313" key="2">
    <source>
        <dbReference type="Proteomes" id="UP001580391"/>
    </source>
</evidence>
<name>A0ABV5BN68_9LEPT</name>
<dbReference type="Proteomes" id="UP001580391">
    <property type="component" value="Unassembled WGS sequence"/>
</dbReference>
<accession>A0ABV5BN68</accession>
<proteinExistence type="predicted"/>
<evidence type="ECO:0008006" key="3">
    <source>
        <dbReference type="Google" id="ProtNLM"/>
    </source>
</evidence>